<keyword evidence="7" id="KW-1185">Reference proteome</keyword>
<dbReference type="Proteomes" id="UP000198820">
    <property type="component" value="Unassembled WGS sequence"/>
</dbReference>
<reference evidence="6 7" key="1">
    <citation type="submission" date="2016-10" db="EMBL/GenBank/DDBJ databases">
        <authorList>
            <person name="de Groot N.N."/>
        </authorList>
    </citation>
    <scope>NUCLEOTIDE SEQUENCE [LARGE SCALE GENOMIC DNA]</scope>
    <source>
        <strain evidence="6 7">DSM 23581</strain>
    </source>
</reference>
<dbReference type="GO" id="GO:0006535">
    <property type="term" value="P:cysteine biosynthetic process from serine"/>
    <property type="evidence" value="ECO:0007669"/>
    <property type="project" value="InterPro"/>
</dbReference>
<evidence type="ECO:0000256" key="3">
    <source>
        <dbReference type="ARBA" id="ARBA00022679"/>
    </source>
</evidence>
<dbReference type="SUPFAM" id="SSF51161">
    <property type="entry name" value="Trimeric LpxA-like enzymes"/>
    <property type="match status" value="1"/>
</dbReference>
<dbReference type="Gene3D" id="1.10.3130.10">
    <property type="entry name" value="serine acetyltransferase, domain 1"/>
    <property type="match status" value="1"/>
</dbReference>
<dbReference type="STRING" id="908615.SAMN05421540_10810"/>
<dbReference type="InterPro" id="IPR042122">
    <property type="entry name" value="Ser_AcTrfase_N_sf"/>
</dbReference>
<protein>
    <recommendedName>
        <fullName evidence="1">Serine acetyltransferase</fullName>
    </recommendedName>
</protein>
<proteinExistence type="predicted"/>
<evidence type="ECO:0000256" key="1">
    <source>
        <dbReference type="ARBA" id="ARBA00018522"/>
    </source>
</evidence>
<keyword evidence="3 6" id="KW-0808">Transferase</keyword>
<dbReference type="EMBL" id="FNQF01000008">
    <property type="protein sequence ID" value="SEA59504.1"/>
    <property type="molecule type" value="Genomic_DNA"/>
</dbReference>
<gene>
    <name evidence="6" type="ORF">SAMN05421540_10810</name>
</gene>
<dbReference type="GO" id="GO:0005737">
    <property type="term" value="C:cytoplasm"/>
    <property type="evidence" value="ECO:0007669"/>
    <property type="project" value="InterPro"/>
</dbReference>
<dbReference type="RefSeq" id="WP_093244502.1">
    <property type="nucleotide sequence ID" value="NZ_FNQF01000008.1"/>
</dbReference>
<evidence type="ECO:0000256" key="2">
    <source>
        <dbReference type="ARBA" id="ARBA00022605"/>
    </source>
</evidence>
<dbReference type="InterPro" id="IPR053376">
    <property type="entry name" value="Serine_acetyltransferase"/>
</dbReference>
<dbReference type="UniPathway" id="UPA00136">
    <property type="reaction ID" value="UER00199"/>
</dbReference>
<dbReference type="Pfam" id="PF06426">
    <property type="entry name" value="SATase_N"/>
    <property type="match status" value="1"/>
</dbReference>
<dbReference type="InterPro" id="IPR011004">
    <property type="entry name" value="Trimer_LpxA-like_sf"/>
</dbReference>
<dbReference type="PANTHER" id="PTHR42811">
    <property type="entry name" value="SERINE ACETYLTRANSFERASE"/>
    <property type="match status" value="1"/>
</dbReference>
<name>A0A1H4CGL7_9FLAO</name>
<evidence type="ECO:0000256" key="4">
    <source>
        <dbReference type="ARBA" id="ARBA00023315"/>
    </source>
</evidence>
<dbReference type="Gene3D" id="2.160.10.10">
    <property type="entry name" value="Hexapeptide repeat proteins"/>
    <property type="match status" value="1"/>
</dbReference>
<keyword evidence="4" id="KW-0012">Acyltransferase</keyword>
<sequence>MSKTIFEKNKKWSCCLPAKQNTEKWIEEFFYWFYGIDETHITYTNFKKEEEELKEQLFEILASVTEKEQAKQEADRFFEKLPSLHDILEEDLEVIYNFDPAAQSRSEILLSYPGFFAITFHRIAHWLWKQEIPVIPRLISEYVHSKTGIDIHPGAQIGKRFFIDHGTGIVVGETTIIGDDVRLYQGVTLGALSVAKNLAKQKRHPSIGNHVTIYANATILGGETKIGDHSIIGGNVWLTNSLPSYTVVYHKSEVIVKDNEAFPPPINFII</sequence>
<dbReference type="AlphaFoldDB" id="A0A1H4CGL7"/>
<dbReference type="GO" id="GO:0009001">
    <property type="term" value="F:serine O-acetyltransferase activity"/>
    <property type="evidence" value="ECO:0007669"/>
    <property type="project" value="InterPro"/>
</dbReference>
<evidence type="ECO:0000259" key="5">
    <source>
        <dbReference type="Pfam" id="PF06426"/>
    </source>
</evidence>
<dbReference type="InterPro" id="IPR045304">
    <property type="entry name" value="LbH_SAT"/>
</dbReference>
<keyword evidence="2" id="KW-0028">Amino-acid biosynthesis</keyword>
<evidence type="ECO:0000313" key="7">
    <source>
        <dbReference type="Proteomes" id="UP000198820"/>
    </source>
</evidence>
<dbReference type="NCBIfam" id="NF041874">
    <property type="entry name" value="EPS_EpsC"/>
    <property type="match status" value="1"/>
</dbReference>
<evidence type="ECO:0000313" key="6">
    <source>
        <dbReference type="EMBL" id="SEA59504.1"/>
    </source>
</evidence>
<dbReference type="CDD" id="cd03354">
    <property type="entry name" value="LbH_SAT"/>
    <property type="match status" value="1"/>
</dbReference>
<dbReference type="InterPro" id="IPR010493">
    <property type="entry name" value="Ser_AcTrfase_N"/>
</dbReference>
<feature type="domain" description="Serine acetyltransferase N-terminal" evidence="5">
    <location>
        <begin position="55"/>
        <end position="118"/>
    </location>
</feature>
<organism evidence="6 7">
    <name type="scientific">Psychroflexus halocasei</name>
    <dbReference type="NCBI Taxonomy" id="908615"/>
    <lineage>
        <taxon>Bacteria</taxon>
        <taxon>Pseudomonadati</taxon>
        <taxon>Bacteroidota</taxon>
        <taxon>Flavobacteriia</taxon>
        <taxon>Flavobacteriales</taxon>
        <taxon>Flavobacteriaceae</taxon>
        <taxon>Psychroflexus</taxon>
    </lineage>
</organism>
<accession>A0A1H4CGL7</accession>